<comment type="caution">
    <text evidence="5">The sequence shown here is derived from an EMBL/GenBank/DDBJ whole genome shotgun (WGS) entry which is preliminary data.</text>
</comment>
<evidence type="ECO:0000256" key="1">
    <source>
        <dbReference type="ARBA" id="ARBA00006914"/>
    </source>
</evidence>
<evidence type="ECO:0000256" key="3">
    <source>
        <dbReference type="ARBA" id="ARBA00022840"/>
    </source>
</evidence>
<evidence type="ECO:0000259" key="4">
    <source>
        <dbReference type="SMART" id="SM00382"/>
    </source>
</evidence>
<dbReference type="EMBL" id="DTFF01000051">
    <property type="protein sequence ID" value="HGI87989.1"/>
    <property type="molecule type" value="Genomic_DNA"/>
</dbReference>
<keyword evidence="3 5" id="KW-0067">ATP-binding</keyword>
<dbReference type="SUPFAM" id="SSF52540">
    <property type="entry name" value="P-loop containing nucleoside triphosphate hydrolases"/>
    <property type="match status" value="1"/>
</dbReference>
<dbReference type="SMART" id="SM00382">
    <property type="entry name" value="AAA"/>
    <property type="match status" value="1"/>
</dbReference>
<dbReference type="InterPro" id="IPR050221">
    <property type="entry name" value="26S_Proteasome_ATPase"/>
</dbReference>
<evidence type="ECO:0000256" key="2">
    <source>
        <dbReference type="ARBA" id="ARBA00022741"/>
    </source>
</evidence>
<reference evidence="5" key="1">
    <citation type="journal article" date="2020" name="mSystems">
        <title>Genome- and Community-Level Interaction Insights into Carbon Utilization and Element Cycling Functions of Hydrothermarchaeota in Hydrothermal Sediment.</title>
        <authorList>
            <person name="Zhou Z."/>
            <person name="Liu Y."/>
            <person name="Xu W."/>
            <person name="Pan J."/>
            <person name="Luo Z.H."/>
            <person name="Li M."/>
        </authorList>
    </citation>
    <scope>NUCLEOTIDE SEQUENCE [LARGE SCALE GENOMIC DNA]</scope>
    <source>
        <strain evidence="5">SpSt-732</strain>
    </source>
</reference>
<dbReference type="Pfam" id="PF00004">
    <property type="entry name" value="AAA"/>
    <property type="match status" value="1"/>
</dbReference>
<name>A0A7C4FHL4_9CREN</name>
<organism evidence="5">
    <name type="scientific">Ignisphaera aggregans</name>
    <dbReference type="NCBI Taxonomy" id="334771"/>
    <lineage>
        <taxon>Archaea</taxon>
        <taxon>Thermoproteota</taxon>
        <taxon>Thermoprotei</taxon>
        <taxon>Desulfurococcales</taxon>
        <taxon>Desulfurococcaceae</taxon>
        <taxon>Ignisphaera</taxon>
    </lineage>
</organism>
<keyword evidence="2" id="KW-0547">Nucleotide-binding</keyword>
<dbReference type="GO" id="GO:0005524">
    <property type="term" value="F:ATP binding"/>
    <property type="evidence" value="ECO:0007669"/>
    <property type="project" value="UniProtKB-KW"/>
</dbReference>
<comment type="similarity">
    <text evidence="1">Belongs to the AAA ATPase family.</text>
</comment>
<gene>
    <name evidence="5" type="ORF">ENV14_06345</name>
</gene>
<dbReference type="AlphaFoldDB" id="A0A7C4FHL4"/>
<accession>A0A7C4FHL4</accession>
<evidence type="ECO:0000313" key="5">
    <source>
        <dbReference type="EMBL" id="HGI87989.1"/>
    </source>
</evidence>
<sequence length="476" mass="54535">MEMMSSSMERDDEMNMESLNDFLPTGLQGFVIRRGVMGEYSEVVLPLIPKVLTALYRDVTKKVIMFRDREQYNKIVKSLLLNFKQLALHIASEAKLLNIDLAVISMIFTKNVYNVAIIYREDKITAMSYGNQNVNAVTIIISDRNVDPEEAAQLCFNFLKNHAKKYYKRFSKILQLSSIHLIILDTDNKNVIRVKLREEYGKGASLTIPINTPLWDAESLPDRLREDIVALIIEPLNSHAQYAPKGVIIIGPPGVGKSVTAEAIAKGLNKKIVRINPGIYRSMWYGMTEKTLISIFSTLRNRKDLIVLIDDADFLINRFNAIHEAFIAEMNIWLNILQERQRPLVVMTTNTPEILDPAMLRPGRLDISIFVGYPDRKMRRKIISNLCKMYSVKISDELLEDVVSRTRWFNAAELDSVVRIAASKGKSVITQEALEWALRKIRVSESERRVIQENIESYIAKMSNIVIQYVPKEHEI</sequence>
<proteinExistence type="inferred from homology"/>
<dbReference type="Gene3D" id="1.10.8.60">
    <property type="match status" value="1"/>
</dbReference>
<dbReference type="GO" id="GO:0016887">
    <property type="term" value="F:ATP hydrolysis activity"/>
    <property type="evidence" value="ECO:0007669"/>
    <property type="project" value="InterPro"/>
</dbReference>
<feature type="domain" description="AAA+ ATPase" evidence="4">
    <location>
        <begin position="243"/>
        <end position="375"/>
    </location>
</feature>
<dbReference type="Gene3D" id="3.40.50.300">
    <property type="entry name" value="P-loop containing nucleotide triphosphate hydrolases"/>
    <property type="match status" value="1"/>
</dbReference>
<protein>
    <submittedName>
        <fullName evidence="5">ATP-binding protein</fullName>
    </submittedName>
</protein>
<dbReference type="PANTHER" id="PTHR23073">
    <property type="entry name" value="26S PROTEASOME REGULATORY SUBUNIT"/>
    <property type="match status" value="1"/>
</dbReference>
<dbReference type="InterPro" id="IPR003593">
    <property type="entry name" value="AAA+_ATPase"/>
</dbReference>
<dbReference type="InterPro" id="IPR027417">
    <property type="entry name" value="P-loop_NTPase"/>
</dbReference>
<dbReference type="CDD" id="cd19481">
    <property type="entry name" value="RecA-like_protease"/>
    <property type="match status" value="1"/>
</dbReference>
<dbReference type="InterPro" id="IPR003959">
    <property type="entry name" value="ATPase_AAA_core"/>
</dbReference>